<feature type="transmembrane region" description="Helical" evidence="8">
    <location>
        <begin position="65"/>
        <end position="82"/>
    </location>
</feature>
<keyword evidence="6 8" id="KW-1133">Transmembrane helix</keyword>
<organism evidence="9 10">
    <name type="scientific">Candidatus Argoarchaeum ethanivorans</name>
    <dbReference type="NCBI Taxonomy" id="2608793"/>
    <lineage>
        <taxon>Archaea</taxon>
        <taxon>Methanobacteriati</taxon>
        <taxon>Methanobacteriota</taxon>
        <taxon>Stenosarchaea group</taxon>
        <taxon>Methanomicrobia</taxon>
        <taxon>Methanosarcinales</taxon>
        <taxon>Methanosarcinales incertae sedis</taxon>
        <taxon>GOM Arc I cluster</taxon>
        <taxon>Candidatus Argoarchaeum</taxon>
    </lineage>
</organism>
<protein>
    <recommendedName>
        <fullName evidence="11">Exosortase</fullName>
    </recommendedName>
</protein>
<dbReference type="InterPro" id="IPR013426">
    <property type="entry name" value="EpsH-like"/>
</dbReference>
<keyword evidence="2" id="KW-1003">Cell membrane</keyword>
<dbReference type="GO" id="GO:0008233">
    <property type="term" value="F:peptidase activity"/>
    <property type="evidence" value="ECO:0007669"/>
    <property type="project" value="UniProtKB-KW"/>
</dbReference>
<feature type="transmembrane region" description="Helical" evidence="8">
    <location>
        <begin position="115"/>
        <end position="134"/>
    </location>
</feature>
<evidence type="ECO:0000256" key="3">
    <source>
        <dbReference type="ARBA" id="ARBA00022670"/>
    </source>
</evidence>
<feature type="transmembrane region" description="Helical" evidence="8">
    <location>
        <begin position="248"/>
        <end position="270"/>
    </location>
</feature>
<reference evidence="10" key="1">
    <citation type="submission" date="2019-01" db="EMBL/GenBank/DDBJ databases">
        <title>Anaerobic oxidation of ethane by archaea from a marine hydrocarbon seep.</title>
        <authorList>
            <person name="Musat F."/>
        </authorList>
    </citation>
    <scope>NUCLEOTIDE SEQUENCE [LARGE SCALE GENOMIC DNA]</scope>
</reference>
<dbReference type="NCBIfam" id="TIGR04178">
    <property type="entry name" value="exo_archaeo"/>
    <property type="match status" value="1"/>
</dbReference>
<keyword evidence="4 8" id="KW-0812">Transmembrane</keyword>
<evidence type="ECO:0000256" key="5">
    <source>
        <dbReference type="ARBA" id="ARBA00022801"/>
    </source>
</evidence>
<dbReference type="InterPro" id="IPR019127">
    <property type="entry name" value="Exosortase"/>
</dbReference>
<dbReference type="EMBL" id="RPGO01000017">
    <property type="protein sequence ID" value="RZB31401.1"/>
    <property type="molecule type" value="Genomic_DNA"/>
</dbReference>
<evidence type="ECO:0000256" key="2">
    <source>
        <dbReference type="ARBA" id="ARBA00022475"/>
    </source>
</evidence>
<comment type="subcellular location">
    <subcellularLocation>
        <location evidence="1">Cell membrane</location>
        <topology evidence="1">Multi-pass membrane protein</topology>
    </subcellularLocation>
</comment>
<evidence type="ECO:0000256" key="6">
    <source>
        <dbReference type="ARBA" id="ARBA00022989"/>
    </source>
</evidence>
<keyword evidence="7 8" id="KW-0472">Membrane</keyword>
<gene>
    <name evidence="9" type="ORF">AEth_00731</name>
</gene>
<dbReference type="Proteomes" id="UP000291831">
    <property type="component" value="Unassembled WGS sequence"/>
</dbReference>
<evidence type="ECO:0008006" key="11">
    <source>
        <dbReference type="Google" id="ProtNLM"/>
    </source>
</evidence>
<dbReference type="Pfam" id="PF09721">
    <property type="entry name" value="Exosortase_EpsH"/>
    <property type="match status" value="1"/>
</dbReference>
<keyword evidence="3" id="KW-0645">Protease</keyword>
<proteinExistence type="predicted"/>
<keyword evidence="5" id="KW-0378">Hydrolase</keyword>
<evidence type="ECO:0000313" key="9">
    <source>
        <dbReference type="EMBL" id="RZB31401.1"/>
    </source>
</evidence>
<dbReference type="GO" id="GO:0005886">
    <property type="term" value="C:plasma membrane"/>
    <property type="evidence" value="ECO:0007669"/>
    <property type="project" value="UniProtKB-SubCell"/>
</dbReference>
<feature type="transmembrane region" description="Helical" evidence="8">
    <location>
        <begin position="35"/>
        <end position="53"/>
    </location>
</feature>
<dbReference type="NCBIfam" id="TIGR02602">
    <property type="entry name" value="8TM_EpsH"/>
    <property type="match status" value="1"/>
</dbReference>
<sequence length="274" mass="30654">MNITKVTLSVSLLLALLYFRTFIWLVNAWLTEPYYSHGFLVLIVSGFIAWRNIREYENKNLEPAPFKPGLFIFAFGLFLYVIGFIKVFPFLTALSFLFTASGLILYFYGKPLMRAFLFPIAFLIFAIPMPFVFLKKVAYILQSLSASYPALIIEMLGIPVTRVGAEIQLTDASFVVGLPCSGMNSLISLLALVTIFIYILKCPLHKKVTLLCLAIPIVILANILRITSLLLIANAYGAETASGFYHTLFSPMLFIIAFIFLMLISIIIGCKVKG</sequence>
<dbReference type="AlphaFoldDB" id="A0A8B3S3M0"/>
<evidence type="ECO:0000256" key="4">
    <source>
        <dbReference type="ARBA" id="ARBA00022692"/>
    </source>
</evidence>
<feature type="transmembrane region" description="Helical" evidence="8">
    <location>
        <begin position="212"/>
        <end position="236"/>
    </location>
</feature>
<evidence type="ECO:0000256" key="1">
    <source>
        <dbReference type="ARBA" id="ARBA00004651"/>
    </source>
</evidence>
<evidence type="ECO:0000256" key="8">
    <source>
        <dbReference type="SAM" id="Phobius"/>
    </source>
</evidence>
<evidence type="ECO:0000313" key="10">
    <source>
        <dbReference type="Proteomes" id="UP000291831"/>
    </source>
</evidence>
<evidence type="ECO:0000256" key="7">
    <source>
        <dbReference type="ARBA" id="ARBA00023136"/>
    </source>
</evidence>
<comment type="caution">
    <text evidence="9">The sequence shown here is derived from an EMBL/GenBank/DDBJ whole genome shotgun (WGS) entry which is preliminary data.</text>
</comment>
<dbReference type="InterPro" id="IPR026392">
    <property type="entry name" value="Exo/Archaeosortase_dom"/>
</dbReference>
<feature type="transmembrane region" description="Helical" evidence="8">
    <location>
        <begin position="182"/>
        <end position="200"/>
    </location>
</feature>
<dbReference type="GO" id="GO:0006508">
    <property type="term" value="P:proteolysis"/>
    <property type="evidence" value="ECO:0007669"/>
    <property type="project" value="UniProtKB-KW"/>
</dbReference>
<accession>A0A8B3S3M0</accession>
<name>A0A8B3S3M0_9EURY</name>